<comment type="similarity">
    <text evidence="1">Belongs to the CFAP97 family.</text>
</comment>
<proteinExistence type="inferred from homology"/>
<sequence length="251" mass="28996">MGVWGQNQEVFCGTAVDNRMKRRQKITPFMRWAFKRDLLRMFRNIRNIKPSIDQGPPKQPSPETIKCSRRIVEEGRLRVIEKENRELLQRLRKIHNRSQSHFCHMKKKGDYLIKGDAFRLKKPSKAGYLVRLYKDLKLENPIMNRKSIRVQQEMLTSAMELVQGSNRSKPSDELIDNMVQLTLESIEEQSPTLSPTDSTCDSGATSDEDKPMIPDRKQEGSKVKQEESKAKKEESNIKAFSVSDTEKASGK</sequence>
<comment type="caution">
    <text evidence="3">The sequence shown here is derived from an EMBL/GenBank/DDBJ whole genome shotgun (WGS) entry which is preliminary data.</text>
</comment>
<dbReference type="Proteomes" id="UP001633002">
    <property type="component" value="Unassembled WGS sequence"/>
</dbReference>
<evidence type="ECO:0000256" key="1">
    <source>
        <dbReference type="ARBA" id="ARBA00008315"/>
    </source>
</evidence>
<feature type="compositionally biased region" description="Basic and acidic residues" evidence="2">
    <location>
        <begin position="207"/>
        <end position="236"/>
    </location>
</feature>
<name>A0ABD3IDC9_9MARC</name>
<evidence type="ECO:0000256" key="2">
    <source>
        <dbReference type="SAM" id="MobiDB-lite"/>
    </source>
</evidence>
<dbReference type="InterPro" id="IPR029488">
    <property type="entry name" value="Hmw/CFAP97"/>
</dbReference>
<keyword evidence="4" id="KW-1185">Reference proteome</keyword>
<dbReference type="AlphaFoldDB" id="A0ABD3IDC9"/>
<gene>
    <name evidence="3" type="ORF">R1sor_018566</name>
</gene>
<reference evidence="3 4" key="1">
    <citation type="submission" date="2024-09" db="EMBL/GenBank/DDBJ databases">
        <title>Chromosome-scale assembly of Riccia sorocarpa.</title>
        <authorList>
            <person name="Paukszto L."/>
        </authorList>
    </citation>
    <scope>NUCLEOTIDE SEQUENCE [LARGE SCALE GENOMIC DNA]</scope>
    <source>
        <strain evidence="3">LP-2024</strain>
        <tissue evidence="3">Aerial parts of the thallus</tissue>
    </source>
</reference>
<evidence type="ECO:0008006" key="5">
    <source>
        <dbReference type="Google" id="ProtNLM"/>
    </source>
</evidence>
<dbReference type="Pfam" id="PF13879">
    <property type="entry name" value="Hmw_CFAP97"/>
    <property type="match status" value="1"/>
</dbReference>
<feature type="region of interest" description="Disordered" evidence="2">
    <location>
        <begin position="187"/>
        <end position="251"/>
    </location>
</feature>
<evidence type="ECO:0000313" key="4">
    <source>
        <dbReference type="Proteomes" id="UP001633002"/>
    </source>
</evidence>
<evidence type="ECO:0000313" key="3">
    <source>
        <dbReference type="EMBL" id="KAL3700544.1"/>
    </source>
</evidence>
<protein>
    <recommendedName>
        <fullName evidence="5">Ribosomal protein S4</fullName>
    </recommendedName>
</protein>
<accession>A0ABD3IDC9</accession>
<dbReference type="EMBL" id="JBJQOH010000001">
    <property type="protein sequence ID" value="KAL3700544.1"/>
    <property type="molecule type" value="Genomic_DNA"/>
</dbReference>
<feature type="compositionally biased region" description="Polar residues" evidence="2">
    <location>
        <begin position="187"/>
        <end position="205"/>
    </location>
</feature>
<organism evidence="3 4">
    <name type="scientific">Riccia sorocarpa</name>
    <dbReference type="NCBI Taxonomy" id="122646"/>
    <lineage>
        <taxon>Eukaryota</taxon>
        <taxon>Viridiplantae</taxon>
        <taxon>Streptophyta</taxon>
        <taxon>Embryophyta</taxon>
        <taxon>Marchantiophyta</taxon>
        <taxon>Marchantiopsida</taxon>
        <taxon>Marchantiidae</taxon>
        <taxon>Marchantiales</taxon>
        <taxon>Ricciaceae</taxon>
        <taxon>Riccia</taxon>
    </lineage>
</organism>